<organism evidence="1 2">
    <name type="scientific">Kibdelosporangium aridum</name>
    <dbReference type="NCBI Taxonomy" id="2030"/>
    <lineage>
        <taxon>Bacteria</taxon>
        <taxon>Bacillati</taxon>
        <taxon>Actinomycetota</taxon>
        <taxon>Actinomycetes</taxon>
        <taxon>Pseudonocardiales</taxon>
        <taxon>Pseudonocardiaceae</taxon>
        <taxon>Kibdelosporangium</taxon>
    </lineage>
</organism>
<reference evidence="1 2" key="1">
    <citation type="submission" date="2017-04" db="EMBL/GenBank/DDBJ databases">
        <authorList>
            <person name="Afonso C.L."/>
            <person name="Miller P.J."/>
            <person name="Scott M.A."/>
            <person name="Spackman E."/>
            <person name="Goraichik I."/>
            <person name="Dimitrov K.M."/>
            <person name="Suarez D.L."/>
            <person name="Swayne D.E."/>
        </authorList>
    </citation>
    <scope>NUCLEOTIDE SEQUENCE [LARGE SCALE GENOMIC DNA]</scope>
    <source>
        <strain evidence="1 2">DSM 43828</strain>
    </source>
</reference>
<dbReference type="EMBL" id="FWXV01000013">
    <property type="protein sequence ID" value="SMD26277.1"/>
    <property type="molecule type" value="Genomic_DNA"/>
</dbReference>
<gene>
    <name evidence="1" type="ORF">SAMN05661093_09860</name>
</gene>
<proteinExistence type="predicted"/>
<evidence type="ECO:0000313" key="1">
    <source>
        <dbReference type="EMBL" id="SMD26277.1"/>
    </source>
</evidence>
<dbReference type="Proteomes" id="UP000192674">
    <property type="component" value="Unassembled WGS sequence"/>
</dbReference>
<keyword evidence="2" id="KW-1185">Reference proteome</keyword>
<accession>A0A1W2FWA7</accession>
<protein>
    <submittedName>
        <fullName evidence="1">Uncharacterized protein</fullName>
    </submittedName>
</protein>
<evidence type="ECO:0000313" key="2">
    <source>
        <dbReference type="Proteomes" id="UP000192674"/>
    </source>
</evidence>
<name>A0A1W2FWA7_KIBAR</name>
<dbReference type="AlphaFoldDB" id="A0A1W2FWA7"/>
<sequence length="70" mass="7250">MASRAAPGHSYLVPDFKSRSGGLWFAQATAPFLSVPSGNVKIRGSPKGIPNSIVAARLAVAAVFGWHSEG</sequence>